<dbReference type="GO" id="GO:0003847">
    <property type="term" value="F:1-alkyl-2-acetylglycerophosphocholine esterase activity"/>
    <property type="evidence" value="ECO:0007669"/>
    <property type="project" value="TreeGrafter"/>
</dbReference>
<dbReference type="Proteomes" id="UP000297729">
    <property type="component" value="Unassembled WGS sequence"/>
</dbReference>
<keyword evidence="3" id="KW-0443">Lipid metabolism</keyword>
<keyword evidence="4" id="KW-0732">Signal</keyword>
<dbReference type="PANTHER" id="PTHR10272">
    <property type="entry name" value="PLATELET-ACTIVATING FACTOR ACETYLHYDROLASE"/>
    <property type="match status" value="1"/>
</dbReference>
<dbReference type="EMBL" id="SPVG01000268">
    <property type="protein sequence ID" value="TFW13780.1"/>
    <property type="molecule type" value="Genomic_DNA"/>
</dbReference>
<evidence type="ECO:0000313" key="6">
    <source>
        <dbReference type="EMBL" id="TFW13780.1"/>
    </source>
</evidence>
<protein>
    <submittedName>
        <fullName evidence="6">Dienelactone hydrolase</fullName>
    </submittedName>
</protein>
<evidence type="ECO:0000259" key="5">
    <source>
        <dbReference type="Pfam" id="PF12740"/>
    </source>
</evidence>
<gene>
    <name evidence="6" type="ORF">E4L98_28360</name>
</gene>
<dbReference type="Pfam" id="PF12740">
    <property type="entry name" value="PETase"/>
    <property type="match status" value="1"/>
</dbReference>
<evidence type="ECO:0000256" key="2">
    <source>
        <dbReference type="ARBA" id="ARBA00022963"/>
    </source>
</evidence>
<evidence type="ECO:0000256" key="3">
    <source>
        <dbReference type="ARBA" id="ARBA00023098"/>
    </source>
</evidence>
<proteinExistence type="predicted"/>
<dbReference type="RefSeq" id="WP_135204892.1">
    <property type="nucleotide sequence ID" value="NZ_SPVG01000268.1"/>
</dbReference>
<keyword evidence="7" id="KW-1185">Reference proteome</keyword>
<comment type="caution">
    <text evidence="6">The sequence shown here is derived from an EMBL/GenBank/DDBJ whole genome shotgun (WGS) entry which is preliminary data.</text>
</comment>
<name>A0A4Y9RXC0_9BURK</name>
<feature type="signal peptide" evidence="4">
    <location>
        <begin position="1"/>
        <end position="21"/>
    </location>
</feature>
<accession>A0A4Y9RXC0</accession>
<feature type="chain" id="PRO_5021490781" evidence="4">
    <location>
        <begin position="22"/>
        <end position="448"/>
    </location>
</feature>
<dbReference type="InterPro" id="IPR029058">
    <property type="entry name" value="AB_hydrolase_fold"/>
</dbReference>
<dbReference type="GO" id="GO:0016042">
    <property type="term" value="P:lipid catabolic process"/>
    <property type="evidence" value="ECO:0007669"/>
    <property type="project" value="UniProtKB-KW"/>
</dbReference>
<evidence type="ECO:0000313" key="7">
    <source>
        <dbReference type="Proteomes" id="UP000297729"/>
    </source>
</evidence>
<dbReference type="InterPro" id="IPR041127">
    <property type="entry name" value="PET_hydrolase/cutinase-like"/>
</dbReference>
<reference evidence="6 7" key="1">
    <citation type="submission" date="2019-03" db="EMBL/GenBank/DDBJ databases">
        <title>Draft Genome Sequence of Duganella callidus sp. nov., a Novel Duganella Species Isolated from Cultivated Soil.</title>
        <authorList>
            <person name="Raths R."/>
            <person name="Peta V."/>
            <person name="Bucking H."/>
        </authorList>
    </citation>
    <scope>NUCLEOTIDE SEQUENCE [LARGE SCALE GENOMIC DNA]</scope>
    <source>
        <strain evidence="6 7">DN04</strain>
    </source>
</reference>
<dbReference type="SUPFAM" id="SSF53474">
    <property type="entry name" value="alpha/beta-Hydrolases"/>
    <property type="match status" value="1"/>
</dbReference>
<keyword evidence="1 6" id="KW-0378">Hydrolase</keyword>
<dbReference type="PANTHER" id="PTHR10272:SF0">
    <property type="entry name" value="PLATELET-ACTIVATING FACTOR ACETYLHYDROLASE"/>
    <property type="match status" value="1"/>
</dbReference>
<organism evidence="6 7">
    <name type="scientific">Duganella callida</name>
    <dbReference type="NCBI Taxonomy" id="2561932"/>
    <lineage>
        <taxon>Bacteria</taxon>
        <taxon>Pseudomonadati</taxon>
        <taxon>Pseudomonadota</taxon>
        <taxon>Betaproteobacteria</taxon>
        <taxon>Burkholderiales</taxon>
        <taxon>Oxalobacteraceae</taxon>
        <taxon>Telluria group</taxon>
        <taxon>Duganella</taxon>
    </lineage>
</organism>
<dbReference type="AlphaFoldDB" id="A0A4Y9RXC0"/>
<feature type="domain" description="PET hydrolase/cutinase-like" evidence="5">
    <location>
        <begin position="148"/>
        <end position="259"/>
    </location>
</feature>
<dbReference type="Gene3D" id="3.40.50.1820">
    <property type="entry name" value="alpha/beta hydrolase"/>
    <property type="match status" value="1"/>
</dbReference>
<evidence type="ECO:0000256" key="4">
    <source>
        <dbReference type="SAM" id="SignalP"/>
    </source>
</evidence>
<keyword evidence="2" id="KW-0442">Lipid degradation</keyword>
<evidence type="ECO:0000256" key="1">
    <source>
        <dbReference type="ARBA" id="ARBA00022801"/>
    </source>
</evidence>
<dbReference type="OrthoDB" id="192696at2"/>
<sequence>MKAVHRMLLLALAMAAGQTGAQEYFGDARPDAPELAKRGPLAVGVRTLTAAHNDQLDILRYSAEQPDPRYARKLTLEVWYPARLSSAQKEHTVYTDVLGSGPNDPKRPNTPFRFNGRAVRDAAPLPPGAASGAGLAEVAAGPTGALPVSGRYPLVLLSHGYPGSRLQMSYLTENLASKGYVVVAIDHPESTRADKAGFASTLLNRRLDDLFVLDTVAGWAKPGSGNFLAGVVDADNTALIGYSMGGYGALNTVGAGVSAAAAAYVPGGKLAVNQQGNPQYEAARDARIKAVVAFAPWGGAHKVWDDAGLAGVRTPVLFISGDQDDVAGYQDGVLQLFRKTVHADRYLLTYVGGRHNSAPNPPSPAMWRNFDDFQSYSEPLWDSRRINNINQHFVTAFLGIQLKNEPFQSYLDLPPLQADGTIKEDPGLWKGFPKRAALGLTWQHLSGQ</sequence>